<evidence type="ECO:0000256" key="3">
    <source>
        <dbReference type="ARBA" id="ARBA00022448"/>
    </source>
</evidence>
<comment type="caution">
    <text evidence="7">The sequence shown here is derived from an EMBL/GenBank/DDBJ whole genome shotgun (WGS) entry which is preliminary data.</text>
</comment>
<evidence type="ECO:0000313" key="7">
    <source>
        <dbReference type="EMBL" id="MUL38892.1"/>
    </source>
</evidence>
<dbReference type="Pfam" id="PF01497">
    <property type="entry name" value="Peripla_BP_2"/>
    <property type="match status" value="1"/>
</dbReference>
<reference evidence="7 8" key="1">
    <citation type="journal article" date="2019" name="Front. Microbiol.">
        <title>Genomic Features for Desiccation Tolerance and Sugar Biosynthesis in the Extremophile Gloeocapsopsis sp. UTEX B3054.</title>
        <authorList>
            <person name="Urrejola C."/>
            <person name="Alcorta J."/>
            <person name="Salas L."/>
            <person name="Vasquez M."/>
            <person name="Polz M.F."/>
            <person name="Vicuna R."/>
            <person name="Diez B."/>
        </authorList>
    </citation>
    <scope>NUCLEOTIDE SEQUENCE [LARGE SCALE GENOMIC DNA]</scope>
    <source>
        <strain evidence="7 8">1H9</strain>
    </source>
</reference>
<dbReference type="EMBL" id="NAPY01000052">
    <property type="protein sequence ID" value="MUL38892.1"/>
    <property type="molecule type" value="Genomic_DNA"/>
</dbReference>
<evidence type="ECO:0000256" key="2">
    <source>
        <dbReference type="ARBA" id="ARBA00008814"/>
    </source>
</evidence>
<proteinExistence type="inferred from homology"/>
<comment type="similarity">
    <text evidence="2">Belongs to the bacterial solute-binding protein 8 family.</text>
</comment>
<dbReference type="CDD" id="cd01146">
    <property type="entry name" value="FhuD"/>
    <property type="match status" value="1"/>
</dbReference>
<dbReference type="RefSeq" id="WP_105219238.1">
    <property type="nucleotide sequence ID" value="NZ_CAWNSU010000032.1"/>
</dbReference>
<name>A0A6N8G1W9_9CHRO</name>
<keyword evidence="3" id="KW-0813">Transport</keyword>
<comment type="subcellular location">
    <subcellularLocation>
        <location evidence="1">Cell envelope</location>
    </subcellularLocation>
</comment>
<gene>
    <name evidence="7" type="ORF">BWI75_21910</name>
</gene>
<dbReference type="PROSITE" id="PS50983">
    <property type="entry name" value="FE_B12_PBP"/>
    <property type="match status" value="1"/>
</dbReference>
<accession>A0A6N8G1W9</accession>
<dbReference type="GO" id="GO:0030288">
    <property type="term" value="C:outer membrane-bounded periplasmic space"/>
    <property type="evidence" value="ECO:0007669"/>
    <property type="project" value="TreeGrafter"/>
</dbReference>
<dbReference type="InterPro" id="IPR051313">
    <property type="entry name" value="Bact_iron-sidero_bind"/>
</dbReference>
<sequence length="317" mass="35843">MRICFRFIYLFLLGVLICTIVSACSPIHQSATSTKDLANCRVVQHAAGETCIPNNPQRVVTLWGGTFSSTLALGIKPIASTWIPGEPFPEHLQGKADGVENMGFEPNLERLLLLKPDLILSNTRLQNIYTQLSNIAPTVALYHPTPPTSWQKTLEDLAKILDKEQESKKLINDYWQRIEQLKQAIGDRRLQMQVSVATVDPTFEIFIYGKQHPTSIVLNDIGLQRPPAQNGDFFTQANISYENLSDIDGDVLFLSYRGEEAGKEALEKLQQSPLWQQLKVVQQNRVYLVNSDYWYAFDILAMNAVIDDLFKYLVNTP</sequence>
<dbReference type="SUPFAM" id="SSF53807">
    <property type="entry name" value="Helical backbone' metal receptor"/>
    <property type="match status" value="1"/>
</dbReference>
<evidence type="ECO:0000256" key="5">
    <source>
        <dbReference type="SAM" id="SignalP"/>
    </source>
</evidence>
<dbReference type="InterPro" id="IPR002491">
    <property type="entry name" value="ABC_transptr_periplasmic_BD"/>
</dbReference>
<feature type="signal peptide" evidence="5">
    <location>
        <begin position="1"/>
        <end position="23"/>
    </location>
</feature>
<feature type="chain" id="PRO_5027010118" evidence="5">
    <location>
        <begin position="24"/>
        <end position="317"/>
    </location>
</feature>
<evidence type="ECO:0000256" key="4">
    <source>
        <dbReference type="ARBA" id="ARBA00022729"/>
    </source>
</evidence>
<dbReference type="PANTHER" id="PTHR30532:SF25">
    <property type="entry name" value="IRON(III) DICITRATE-BINDING PERIPLASMIC PROTEIN"/>
    <property type="match status" value="1"/>
</dbReference>
<dbReference type="PROSITE" id="PS51257">
    <property type="entry name" value="PROKAR_LIPOPROTEIN"/>
    <property type="match status" value="1"/>
</dbReference>
<evidence type="ECO:0000313" key="8">
    <source>
        <dbReference type="Proteomes" id="UP000441797"/>
    </source>
</evidence>
<dbReference type="Proteomes" id="UP000441797">
    <property type="component" value="Unassembled WGS sequence"/>
</dbReference>
<keyword evidence="8" id="KW-1185">Reference proteome</keyword>
<keyword evidence="4 5" id="KW-0732">Signal</keyword>
<dbReference type="Gene3D" id="3.40.50.1980">
    <property type="entry name" value="Nitrogenase molybdenum iron protein domain"/>
    <property type="match status" value="2"/>
</dbReference>
<dbReference type="OrthoDB" id="425173at2"/>
<dbReference type="GO" id="GO:1901678">
    <property type="term" value="P:iron coordination entity transport"/>
    <property type="evidence" value="ECO:0007669"/>
    <property type="project" value="UniProtKB-ARBA"/>
</dbReference>
<evidence type="ECO:0000256" key="1">
    <source>
        <dbReference type="ARBA" id="ARBA00004196"/>
    </source>
</evidence>
<protein>
    <submittedName>
        <fullName evidence="7">ABC transporter substrate-binding protein</fullName>
    </submittedName>
</protein>
<dbReference type="AlphaFoldDB" id="A0A6N8G1W9"/>
<organism evidence="7 8">
    <name type="scientific">Gloeocapsopsis dulcis AAB1 = 1H9</name>
    <dbReference type="NCBI Taxonomy" id="1433147"/>
    <lineage>
        <taxon>Bacteria</taxon>
        <taxon>Bacillati</taxon>
        <taxon>Cyanobacteriota</taxon>
        <taxon>Cyanophyceae</taxon>
        <taxon>Oscillatoriophycideae</taxon>
        <taxon>Chroococcales</taxon>
        <taxon>Chroococcaceae</taxon>
        <taxon>Gloeocapsopsis</taxon>
        <taxon>Gloeocapsopsis dulcis</taxon>
    </lineage>
</organism>
<dbReference type="PANTHER" id="PTHR30532">
    <property type="entry name" value="IRON III DICITRATE-BINDING PERIPLASMIC PROTEIN"/>
    <property type="match status" value="1"/>
</dbReference>
<feature type="domain" description="Fe/B12 periplasmic-binding" evidence="6">
    <location>
        <begin position="58"/>
        <end position="317"/>
    </location>
</feature>
<evidence type="ECO:0000259" key="6">
    <source>
        <dbReference type="PROSITE" id="PS50983"/>
    </source>
</evidence>